<dbReference type="Pfam" id="PF08241">
    <property type="entry name" value="Methyltransf_11"/>
    <property type="match status" value="1"/>
</dbReference>
<comment type="caution">
    <text evidence="2">The sequence shown here is derived from an EMBL/GenBank/DDBJ whole genome shotgun (WGS) entry which is preliminary data.</text>
</comment>
<dbReference type="GO" id="GO:0008757">
    <property type="term" value="F:S-adenosylmethionine-dependent methyltransferase activity"/>
    <property type="evidence" value="ECO:0007669"/>
    <property type="project" value="InterPro"/>
</dbReference>
<dbReference type="EMBL" id="BMJB01000003">
    <property type="protein sequence ID" value="GGA77916.1"/>
    <property type="molecule type" value="Genomic_DNA"/>
</dbReference>
<dbReference type="Gene3D" id="3.40.50.150">
    <property type="entry name" value="Vaccinia Virus protein VP39"/>
    <property type="match status" value="1"/>
</dbReference>
<dbReference type="SUPFAM" id="SSF53335">
    <property type="entry name" value="S-adenosyl-L-methionine-dependent methyltransferases"/>
    <property type="match status" value="1"/>
</dbReference>
<evidence type="ECO:0000259" key="1">
    <source>
        <dbReference type="Pfam" id="PF08241"/>
    </source>
</evidence>
<dbReference type="RefSeq" id="WP_188760491.1">
    <property type="nucleotide sequence ID" value="NZ_BMJB01000003.1"/>
</dbReference>
<gene>
    <name evidence="2" type="ORF">GCM10011507_31470</name>
</gene>
<dbReference type="Proteomes" id="UP000648801">
    <property type="component" value="Unassembled WGS sequence"/>
</dbReference>
<dbReference type="PANTHER" id="PTHR45036">
    <property type="entry name" value="METHYLTRANSFERASE LIKE 7B"/>
    <property type="match status" value="1"/>
</dbReference>
<dbReference type="InterPro" id="IPR052356">
    <property type="entry name" value="Thiol_S-MT"/>
</dbReference>
<keyword evidence="3" id="KW-1185">Reference proteome</keyword>
<organism evidence="2 3">
    <name type="scientific">Edaphobacter acidisoli</name>
    <dbReference type="NCBI Taxonomy" id="2040573"/>
    <lineage>
        <taxon>Bacteria</taxon>
        <taxon>Pseudomonadati</taxon>
        <taxon>Acidobacteriota</taxon>
        <taxon>Terriglobia</taxon>
        <taxon>Terriglobales</taxon>
        <taxon>Acidobacteriaceae</taxon>
        <taxon>Edaphobacter</taxon>
    </lineage>
</organism>
<evidence type="ECO:0000313" key="2">
    <source>
        <dbReference type="EMBL" id="GGA77916.1"/>
    </source>
</evidence>
<dbReference type="InterPro" id="IPR013216">
    <property type="entry name" value="Methyltransf_11"/>
</dbReference>
<proteinExistence type="predicted"/>
<evidence type="ECO:0000313" key="3">
    <source>
        <dbReference type="Proteomes" id="UP000648801"/>
    </source>
</evidence>
<protein>
    <submittedName>
        <fullName evidence="2">Methyltransferase</fullName>
    </submittedName>
</protein>
<feature type="domain" description="Methyltransferase type 11" evidence="1">
    <location>
        <begin position="38"/>
        <end position="134"/>
    </location>
</feature>
<reference evidence="2" key="2">
    <citation type="submission" date="2020-09" db="EMBL/GenBank/DDBJ databases">
        <authorList>
            <person name="Sun Q."/>
            <person name="Zhou Y."/>
        </authorList>
    </citation>
    <scope>NUCLEOTIDE SEQUENCE</scope>
    <source>
        <strain evidence="2">CGMCC 1.15447</strain>
    </source>
</reference>
<name>A0A916RZN3_9BACT</name>
<dbReference type="CDD" id="cd02440">
    <property type="entry name" value="AdoMet_MTases"/>
    <property type="match status" value="1"/>
</dbReference>
<dbReference type="InterPro" id="IPR029063">
    <property type="entry name" value="SAM-dependent_MTases_sf"/>
</dbReference>
<keyword evidence="2" id="KW-0489">Methyltransferase</keyword>
<dbReference type="AlphaFoldDB" id="A0A916RZN3"/>
<accession>A0A916RZN3</accession>
<keyword evidence="2" id="KW-0808">Transferase</keyword>
<dbReference type="PANTHER" id="PTHR45036:SF1">
    <property type="entry name" value="METHYLTRANSFERASE LIKE 7A"/>
    <property type="match status" value="1"/>
</dbReference>
<dbReference type="GO" id="GO:0032259">
    <property type="term" value="P:methylation"/>
    <property type="evidence" value="ECO:0007669"/>
    <property type="project" value="UniProtKB-KW"/>
</dbReference>
<reference evidence="2" key="1">
    <citation type="journal article" date="2014" name="Int. J. Syst. Evol. Microbiol.">
        <title>Complete genome sequence of Corynebacterium casei LMG S-19264T (=DSM 44701T), isolated from a smear-ripened cheese.</title>
        <authorList>
            <consortium name="US DOE Joint Genome Institute (JGI-PGF)"/>
            <person name="Walter F."/>
            <person name="Albersmeier A."/>
            <person name="Kalinowski J."/>
            <person name="Ruckert C."/>
        </authorList>
    </citation>
    <scope>NUCLEOTIDE SEQUENCE</scope>
    <source>
        <strain evidence="2">CGMCC 1.15447</strain>
    </source>
</reference>
<sequence length="208" mass="23473">MSFYREHVYPGLVDLLGNPGPIAEIRRRVVPLATGDVLEIGAGSGVNFAHYDTSRVNKVYALEPNRGMLRRAEEQRRRVQVEIEFLDLPGERIPLADESVDTVVSTLTFCTIPGVVEAIRGIRRVLRPGGRLIFFEHGLSPDAEVERWQRRLDRVWGCAFGGCHLTRDMPLLIEQGGLRIEKMEQGYIAPFPKTPSYCWWGEAVLQAT</sequence>